<gene>
    <name evidence="2" type="ORF">BN938_2265</name>
</gene>
<dbReference type="EMBL" id="HG934468">
    <property type="protein sequence ID" value="CDN32337.1"/>
    <property type="molecule type" value="Genomic_DNA"/>
</dbReference>
<evidence type="ECO:0000313" key="3">
    <source>
        <dbReference type="Proteomes" id="UP000027616"/>
    </source>
</evidence>
<proteinExistence type="predicted"/>
<dbReference type="Pfam" id="PF10825">
    <property type="entry name" value="DUF2752"/>
    <property type="match status" value="1"/>
</dbReference>
<dbReference type="AlphaFoldDB" id="A0A060R9U1"/>
<dbReference type="KEGG" id="rbc:BN938_2265"/>
<protein>
    <submittedName>
        <fullName evidence="2">Uncharacterized protein</fullName>
    </submittedName>
</protein>
<sequence length="45" mass="5530">MTRAVVSVLKFNFADAWEYNKLIIFVFPVLLYLWARWIHQIFKKL</sequence>
<organism evidence="2 3">
    <name type="scientific">Mucinivorans hirudinis</name>
    <dbReference type="NCBI Taxonomy" id="1433126"/>
    <lineage>
        <taxon>Bacteria</taxon>
        <taxon>Pseudomonadati</taxon>
        <taxon>Bacteroidota</taxon>
        <taxon>Bacteroidia</taxon>
        <taxon>Bacteroidales</taxon>
        <taxon>Rikenellaceae</taxon>
        <taxon>Mucinivorans</taxon>
    </lineage>
</organism>
<dbReference type="InterPro" id="IPR021215">
    <property type="entry name" value="DUF2752"/>
</dbReference>
<keyword evidence="3" id="KW-1185">Reference proteome</keyword>
<evidence type="ECO:0000313" key="2">
    <source>
        <dbReference type="EMBL" id="CDN32337.1"/>
    </source>
</evidence>
<keyword evidence="1" id="KW-0812">Transmembrane</keyword>
<reference evidence="2 3" key="1">
    <citation type="journal article" date="2015" name="Genome Announc.">
        <title>Complete Genome Sequence of the Novel Leech Symbiont Mucinivorans hirudinis M3T.</title>
        <authorList>
            <person name="Nelson M.C."/>
            <person name="Bomar L."/>
            <person name="Graf J."/>
        </authorList>
    </citation>
    <scope>NUCLEOTIDE SEQUENCE [LARGE SCALE GENOMIC DNA]</scope>
    <source>
        <strain evidence="3">M3</strain>
    </source>
</reference>
<name>A0A060R9U1_9BACT</name>
<feature type="transmembrane region" description="Helical" evidence="1">
    <location>
        <begin position="19"/>
        <end position="35"/>
    </location>
</feature>
<accession>A0A060R9U1</accession>
<dbReference type="Proteomes" id="UP000027616">
    <property type="component" value="Chromosome I"/>
</dbReference>
<evidence type="ECO:0000256" key="1">
    <source>
        <dbReference type="SAM" id="Phobius"/>
    </source>
</evidence>
<keyword evidence="1" id="KW-0472">Membrane</keyword>
<dbReference type="STRING" id="1433126.BN938_2265"/>
<dbReference type="HOGENOM" id="CLU_3202192_0_0_10"/>
<keyword evidence="1" id="KW-1133">Transmembrane helix</keyword>